<keyword evidence="2" id="KW-1185">Reference proteome</keyword>
<dbReference type="AlphaFoldDB" id="A0A218Z008"/>
<sequence>MSLMIPVPAYRRQPSTVDREKGLECDAAAKSPHKKYVRCHMAQLTAGHSVTVPSPLLLLGSGVTSEAFFEGRWPEKGWQREGHAGQVLQTTMGLELPLQGAGFGE</sequence>
<dbReference type="Proteomes" id="UP000242519">
    <property type="component" value="Unassembled WGS sequence"/>
</dbReference>
<organism evidence="1 2">
    <name type="scientific">Diplocarpon coronariae</name>
    <dbReference type="NCBI Taxonomy" id="2795749"/>
    <lineage>
        <taxon>Eukaryota</taxon>
        <taxon>Fungi</taxon>
        <taxon>Dikarya</taxon>
        <taxon>Ascomycota</taxon>
        <taxon>Pezizomycotina</taxon>
        <taxon>Leotiomycetes</taxon>
        <taxon>Helotiales</taxon>
        <taxon>Drepanopezizaceae</taxon>
        <taxon>Diplocarpon</taxon>
    </lineage>
</organism>
<evidence type="ECO:0000313" key="2">
    <source>
        <dbReference type="Proteomes" id="UP000242519"/>
    </source>
</evidence>
<name>A0A218Z008_9HELO</name>
<proteinExistence type="predicted"/>
<comment type="caution">
    <text evidence="1">The sequence shown here is derived from an EMBL/GenBank/DDBJ whole genome shotgun (WGS) entry which is preliminary data.</text>
</comment>
<evidence type="ECO:0000313" key="1">
    <source>
        <dbReference type="EMBL" id="OWP01024.1"/>
    </source>
</evidence>
<dbReference type="InParanoid" id="A0A218Z008"/>
<protein>
    <submittedName>
        <fullName evidence="1">Uncharacterized protein</fullName>
    </submittedName>
</protein>
<reference evidence="1 2" key="1">
    <citation type="submission" date="2017-04" db="EMBL/GenBank/DDBJ databases">
        <title>Draft genome sequence of Marssonina coronaria NL1: causal agent of apple blotch.</title>
        <authorList>
            <person name="Cheng Q."/>
        </authorList>
    </citation>
    <scope>NUCLEOTIDE SEQUENCE [LARGE SCALE GENOMIC DNA]</scope>
    <source>
        <strain evidence="1 2">NL1</strain>
    </source>
</reference>
<dbReference type="EMBL" id="MZNU01000298">
    <property type="protein sequence ID" value="OWP01024.1"/>
    <property type="molecule type" value="Genomic_DNA"/>
</dbReference>
<gene>
    <name evidence="1" type="ORF">B2J93_320</name>
</gene>
<accession>A0A218Z008</accession>